<name>A7TKQ0_VANPO</name>
<organism evidence="3">
    <name type="scientific">Vanderwaltozyma polyspora (strain ATCC 22028 / DSM 70294 / BCRC 21397 / CBS 2163 / NBRC 10782 / NRRL Y-8283 / UCD 57-17)</name>
    <name type="common">Kluyveromyces polysporus</name>
    <dbReference type="NCBI Taxonomy" id="436907"/>
    <lineage>
        <taxon>Eukaryota</taxon>
        <taxon>Fungi</taxon>
        <taxon>Dikarya</taxon>
        <taxon>Ascomycota</taxon>
        <taxon>Saccharomycotina</taxon>
        <taxon>Saccharomycetes</taxon>
        <taxon>Saccharomycetales</taxon>
        <taxon>Saccharomycetaceae</taxon>
        <taxon>Vanderwaltozyma</taxon>
    </lineage>
</organism>
<protein>
    <recommendedName>
        <fullName evidence="4">GLC7-interacting protein 3</fullName>
    </recommendedName>
</protein>
<dbReference type="Proteomes" id="UP000000267">
    <property type="component" value="Unassembled WGS sequence"/>
</dbReference>
<feature type="compositionally biased region" description="Basic residues" evidence="1">
    <location>
        <begin position="104"/>
        <end position="113"/>
    </location>
</feature>
<dbReference type="PANTHER" id="PTHR33416">
    <property type="entry name" value="NUCLEAR PORE COMPLEX PROTEIN NUP1"/>
    <property type="match status" value="1"/>
</dbReference>
<reference evidence="2 3" key="1">
    <citation type="journal article" date="2007" name="Proc. Natl. Acad. Sci. U.S.A.">
        <title>Independent sorting-out of thousands of duplicated gene pairs in two yeast species descended from a whole-genome duplication.</title>
        <authorList>
            <person name="Scannell D.R."/>
            <person name="Frank A.C."/>
            <person name="Conant G.C."/>
            <person name="Byrne K.P."/>
            <person name="Woolfit M."/>
            <person name="Wolfe K.H."/>
        </authorList>
    </citation>
    <scope>NUCLEOTIDE SEQUENCE [LARGE SCALE GENOMIC DNA]</scope>
    <source>
        <strain evidence="3">ATCC 22028 / DSM 70294 / BCRC 21397 / CBS 2163 / NBRC 10782 / NRRL Y-8283 / UCD 57-17</strain>
    </source>
</reference>
<dbReference type="GeneID" id="5545361"/>
<dbReference type="GO" id="GO:0005635">
    <property type="term" value="C:nuclear envelope"/>
    <property type="evidence" value="ECO:0007669"/>
    <property type="project" value="TreeGrafter"/>
</dbReference>
<feature type="compositionally biased region" description="Low complexity" evidence="1">
    <location>
        <begin position="1140"/>
        <end position="1159"/>
    </location>
</feature>
<dbReference type="HOGENOM" id="CLU_007231_0_0_1"/>
<dbReference type="EMBL" id="DS480409">
    <property type="protein sequence ID" value="EDO17162.1"/>
    <property type="molecule type" value="Genomic_DNA"/>
</dbReference>
<evidence type="ECO:0000256" key="1">
    <source>
        <dbReference type="SAM" id="MobiDB-lite"/>
    </source>
</evidence>
<feature type="compositionally biased region" description="Low complexity" evidence="1">
    <location>
        <begin position="132"/>
        <end position="168"/>
    </location>
</feature>
<feature type="compositionally biased region" description="Low complexity" evidence="1">
    <location>
        <begin position="342"/>
        <end position="360"/>
    </location>
</feature>
<feature type="region of interest" description="Disordered" evidence="1">
    <location>
        <begin position="765"/>
        <end position="818"/>
    </location>
</feature>
<dbReference type="GO" id="GO:0071763">
    <property type="term" value="P:nuclear membrane organization"/>
    <property type="evidence" value="ECO:0007669"/>
    <property type="project" value="TreeGrafter"/>
</dbReference>
<feature type="compositionally biased region" description="Polar residues" evidence="1">
    <location>
        <begin position="194"/>
        <end position="214"/>
    </location>
</feature>
<feature type="compositionally biased region" description="Low complexity" evidence="1">
    <location>
        <begin position="801"/>
        <end position="815"/>
    </location>
</feature>
<dbReference type="KEGG" id="vpo:Kpol_1072p32"/>
<feature type="compositionally biased region" description="Low complexity" evidence="1">
    <location>
        <begin position="765"/>
        <end position="787"/>
    </location>
</feature>
<dbReference type="AlphaFoldDB" id="A7TKQ0"/>
<feature type="region of interest" description="Disordered" evidence="1">
    <location>
        <begin position="98"/>
        <end position="216"/>
    </location>
</feature>
<feature type="region of interest" description="Disordered" evidence="1">
    <location>
        <begin position="1089"/>
        <end position="1159"/>
    </location>
</feature>
<dbReference type="eggNOG" id="ENOG502QYHN">
    <property type="taxonomic scope" value="Eukaryota"/>
</dbReference>
<dbReference type="InterPro" id="IPR032675">
    <property type="entry name" value="LRR_dom_sf"/>
</dbReference>
<feature type="region of interest" description="Disordered" evidence="1">
    <location>
        <begin position="341"/>
        <end position="360"/>
    </location>
</feature>
<dbReference type="PhylomeDB" id="A7TKQ0"/>
<dbReference type="PANTHER" id="PTHR33416:SF20">
    <property type="entry name" value="NUCLEAR PORE COMPLEX PROTEIN NUP1"/>
    <property type="match status" value="1"/>
</dbReference>
<dbReference type="Gene3D" id="3.80.10.10">
    <property type="entry name" value="Ribonuclease Inhibitor"/>
    <property type="match status" value="2"/>
</dbReference>
<proteinExistence type="predicted"/>
<accession>A7TKQ0</accession>
<dbReference type="InParanoid" id="A7TKQ0"/>
<dbReference type="OrthoDB" id="8436363at2759"/>
<evidence type="ECO:0000313" key="3">
    <source>
        <dbReference type="Proteomes" id="UP000000267"/>
    </source>
</evidence>
<gene>
    <name evidence="2" type="ORF">Kpol_1072p32</name>
</gene>
<feature type="compositionally biased region" description="Polar residues" evidence="1">
    <location>
        <begin position="1093"/>
        <end position="1112"/>
    </location>
</feature>
<keyword evidence="3" id="KW-1185">Reference proteome</keyword>
<sequence>MPTNFEVFLPPDIDVHVDWLYKGKKKLKKNNSTSATPTNTNIVVKNNVVPSSNTFSKKNRSTSISNAALSSGILKYDNLQNQHQHQQQQQLNNQPIEKQNEKSKHSHLIKRSHSISAATVPSMKKKEQLAQNSTSNSNNKKSLFSSLFSRRSPSSNNLAQSIPNSTTPEPVPTPPSSSASSINGGHRTPKSRSRTNSLPSSNTNAPATNASHSPPQILLENLDTVSLKRVTFDVSSFQNDPPQQLPSRKPRKGNVLIPEDLISDTPLISLGISNTATPSASLTPASTISQTDQSKLSKDSREYRIALENYKQALKESEKHQQEAHYAAQRIANEVSNYKSRTATLSSSTPNSNSNSATNLSHHISDVPTEHFNLTKLNSIDMPIHQHENFFNDIEEPLNADDEITLDVIYTRCCHLREILPIPSTLRQVKGKTAPLQTLKFLNPKPTLIDIYSFCDFIAIVPINTIVFDNVNLTSIMFKILITSLVNSNSIEKLSLRNVVIDERGWLLLSKFLLNNKSLTKLDISQTKVKSDLAEHLHRHNMNWHLFSDILMKRKNQMNFQLNSSLPNDAQLPSGYLDELLLNGIKFNKIPIENFQNLLNSYAAVPSTTAIKPSNLKLGLAASDINIDQLKLIFNWMSEYNIQGVDISYNDLSELVKPMVSKLSSLPLDNLQYFTINNTNISKGHDVALILKYLSKLPNLKFLDLSDLPQIFPDVLPFMHKYLPRFPSLQRIHIDNNNLRYKDISMICTILIKCRTLSHISLMTSNSPSASNSNSDSINGSTNSDGNPASQVPSSPVIDRSSSLTPTSPSQLLSPGVPISPSPGAATGSFAPKSNFLSYYGSLYNLAKELPKLVSLDINYDEIPDDISSRIALCLIRNMDRSTDSSFQLDDLTSQDDLVFDGTIITETAENVIASLCSKPLDEQGNDSTKKYLFKKYIEKLQKVYDNVQQTIDDLFEKRNSSELSLKEKENLLRLLMVEKNLCHILEIFSNIPKLSSIAGITLTPLKHFESARNIHNANEAVTSSSQFVQPRPHLMATDSGRVIDVFTGKPLLVRSSSGTPQFNKKQEEEEGELHKWGFFVQQQKSWYPDNEVPSSSLQKNNDMKNPNTSKPVDSKSTRPGVKIITQGLGSKDIAKAHETTPPSSSTSSSSSNSFITTNPYSMNKQRVFAKIPSGDDVRGAVMKAKGIHSIEDLIEKVSKSNTDLEKIYGTTFSPVTLGAIPNTDSITTPTAQDKGTSDAQTVDSKEVLQKYNEVLNNISNVRLSKK</sequence>
<feature type="region of interest" description="Disordered" evidence="1">
    <location>
        <begin position="1224"/>
        <end position="1243"/>
    </location>
</feature>
<dbReference type="FunCoup" id="A7TKQ0">
    <property type="interactions" value="151"/>
</dbReference>
<dbReference type="SUPFAM" id="SSF52047">
    <property type="entry name" value="RNI-like"/>
    <property type="match status" value="1"/>
</dbReference>
<evidence type="ECO:0008006" key="4">
    <source>
        <dbReference type="Google" id="ProtNLM"/>
    </source>
</evidence>
<dbReference type="RefSeq" id="XP_001645020.1">
    <property type="nucleotide sequence ID" value="XM_001644970.1"/>
</dbReference>
<dbReference type="OMA" id="KWGFFVQ"/>
<evidence type="ECO:0000313" key="2">
    <source>
        <dbReference type="EMBL" id="EDO17162.1"/>
    </source>
</evidence>